<proteinExistence type="predicted"/>
<dbReference type="Gene3D" id="3.30.420.40">
    <property type="match status" value="2"/>
</dbReference>
<dbReference type="SUPFAM" id="SSF53067">
    <property type="entry name" value="Actin-like ATPase domain"/>
    <property type="match status" value="1"/>
</dbReference>
<dbReference type="NCBIfam" id="TIGR03725">
    <property type="entry name" value="T6A_YeaZ"/>
    <property type="match status" value="1"/>
</dbReference>
<dbReference type="Pfam" id="PF00814">
    <property type="entry name" value="TsaD"/>
    <property type="match status" value="1"/>
</dbReference>
<name>A0A6J4VRA5_9BACT</name>
<gene>
    <name evidence="2" type="ORF">AVDCRST_MAG19-4915</name>
</gene>
<dbReference type="InterPro" id="IPR022496">
    <property type="entry name" value="T6A_TsaB"/>
</dbReference>
<dbReference type="PANTHER" id="PTHR11735">
    <property type="entry name" value="TRNA N6-ADENOSINE THREONYLCARBAMOYLTRANSFERASE"/>
    <property type="match status" value="1"/>
</dbReference>
<dbReference type="EMBL" id="CADCWL010000259">
    <property type="protein sequence ID" value="CAA9586489.1"/>
    <property type="molecule type" value="Genomic_DNA"/>
</dbReference>
<organism evidence="2">
    <name type="scientific">uncultured Thermomicrobiales bacterium</name>
    <dbReference type="NCBI Taxonomy" id="1645740"/>
    <lineage>
        <taxon>Bacteria</taxon>
        <taxon>Pseudomonadati</taxon>
        <taxon>Thermomicrobiota</taxon>
        <taxon>Thermomicrobia</taxon>
        <taxon>Thermomicrobiales</taxon>
        <taxon>environmental samples</taxon>
    </lineage>
</organism>
<dbReference type="PANTHER" id="PTHR11735:SF11">
    <property type="entry name" value="TRNA THREONYLCARBAMOYLADENOSINE BIOSYNTHESIS PROTEIN TSAB"/>
    <property type="match status" value="1"/>
</dbReference>
<dbReference type="InterPro" id="IPR000905">
    <property type="entry name" value="Gcp-like_dom"/>
</dbReference>
<evidence type="ECO:0000259" key="1">
    <source>
        <dbReference type="Pfam" id="PF00814"/>
    </source>
</evidence>
<protein>
    <recommendedName>
        <fullName evidence="1">Gcp-like domain-containing protein</fullName>
    </recommendedName>
</protein>
<dbReference type="GO" id="GO:0002949">
    <property type="term" value="P:tRNA threonylcarbamoyladenosine modification"/>
    <property type="evidence" value="ECO:0007669"/>
    <property type="project" value="InterPro"/>
</dbReference>
<sequence>MHPNLLGPASPVRPLLAIDSSTEQAGVALFDGARGAELSWPAGRTQTASLLAQVHHLLGLRGLAAGDLGAVAVATGPGAFNGLRVGLAVAKGLVLGLGVPLLGVPTLAAAAAAHADAGRPVLAVVAAGRGRLVWAAYGDGPEGWGPTAAPRNGTVEDLAVHLAAAAGTVVTGELDGTQEATVAAVAGVTLVPRPLRLRRPIAVAALAWDRHLAGEADDAAALAPVYAGREP</sequence>
<evidence type="ECO:0000313" key="2">
    <source>
        <dbReference type="EMBL" id="CAA9586489.1"/>
    </source>
</evidence>
<dbReference type="InterPro" id="IPR043129">
    <property type="entry name" value="ATPase_NBD"/>
</dbReference>
<dbReference type="GO" id="GO:0005829">
    <property type="term" value="C:cytosol"/>
    <property type="evidence" value="ECO:0007669"/>
    <property type="project" value="TreeGrafter"/>
</dbReference>
<reference evidence="2" key="1">
    <citation type="submission" date="2020-02" db="EMBL/GenBank/DDBJ databases">
        <authorList>
            <person name="Meier V. D."/>
        </authorList>
    </citation>
    <scope>NUCLEOTIDE SEQUENCE</scope>
    <source>
        <strain evidence="2">AVDCRST_MAG19</strain>
    </source>
</reference>
<dbReference type="AlphaFoldDB" id="A0A6J4VRA5"/>
<feature type="domain" description="Gcp-like" evidence="1">
    <location>
        <begin position="47"/>
        <end position="137"/>
    </location>
</feature>
<accession>A0A6J4VRA5</accession>